<name>A0A0G0QLX9_YANXG</name>
<protein>
    <submittedName>
        <fullName evidence="2">Uncharacterized protein</fullName>
    </submittedName>
</protein>
<proteinExistence type="predicted"/>
<dbReference type="Proteomes" id="UP000034845">
    <property type="component" value="Unassembled WGS sequence"/>
</dbReference>
<comment type="caution">
    <text evidence="2">The sequence shown here is derived from an EMBL/GenBank/DDBJ whole genome shotgun (WGS) entry which is preliminary data.</text>
</comment>
<feature type="transmembrane region" description="Helical" evidence="1">
    <location>
        <begin position="49"/>
        <end position="70"/>
    </location>
</feature>
<feature type="transmembrane region" description="Helical" evidence="1">
    <location>
        <begin position="22"/>
        <end position="43"/>
    </location>
</feature>
<sequence>MTHEEDVQDWNNFTNKIRENPWIILMLIFSLVYFTSEICQQLLVGPRWLRWYAGAIGFSSNWALLSSILFGARAIRCLFIGFGIQMLWEIGQYPAHFDFHDAFIGTVGTAVILLLAYNYKTRSFSSLAVSQLL</sequence>
<evidence type="ECO:0000256" key="1">
    <source>
        <dbReference type="SAM" id="Phobius"/>
    </source>
</evidence>
<organism evidence="2 3">
    <name type="scientific">Yanofskybacteria sp. (strain GW2011_GWA1_39_13)</name>
    <dbReference type="NCBI Taxonomy" id="1619019"/>
    <lineage>
        <taxon>Bacteria</taxon>
        <taxon>Candidatus Yanofskyibacteriota</taxon>
    </lineage>
</organism>
<feature type="transmembrane region" description="Helical" evidence="1">
    <location>
        <begin position="102"/>
        <end position="119"/>
    </location>
</feature>
<reference evidence="2 3" key="1">
    <citation type="journal article" date="2015" name="Nature">
        <title>rRNA introns, odd ribosomes, and small enigmatic genomes across a large radiation of phyla.</title>
        <authorList>
            <person name="Brown C.T."/>
            <person name="Hug L.A."/>
            <person name="Thomas B.C."/>
            <person name="Sharon I."/>
            <person name="Castelle C.J."/>
            <person name="Singh A."/>
            <person name="Wilkins M.J."/>
            <person name="Williams K.H."/>
            <person name="Banfield J.F."/>
        </authorList>
    </citation>
    <scope>NUCLEOTIDE SEQUENCE [LARGE SCALE GENOMIC DNA]</scope>
    <source>
        <strain evidence="3">GW2011_GWA1_39_13</strain>
    </source>
</reference>
<evidence type="ECO:0000313" key="2">
    <source>
        <dbReference type="EMBL" id="KKR02677.1"/>
    </source>
</evidence>
<gene>
    <name evidence="2" type="ORF">UT29_C0001G0157</name>
</gene>
<accession>A0A0G0QLX9</accession>
<dbReference type="EMBL" id="LBWF01000001">
    <property type="protein sequence ID" value="KKR02677.1"/>
    <property type="molecule type" value="Genomic_DNA"/>
</dbReference>
<keyword evidence="1" id="KW-0472">Membrane</keyword>
<dbReference type="AlphaFoldDB" id="A0A0G0QLX9"/>
<keyword evidence="1" id="KW-0812">Transmembrane</keyword>
<evidence type="ECO:0000313" key="3">
    <source>
        <dbReference type="Proteomes" id="UP000034845"/>
    </source>
</evidence>
<feature type="transmembrane region" description="Helical" evidence="1">
    <location>
        <begin position="77"/>
        <end position="96"/>
    </location>
</feature>
<keyword evidence="1" id="KW-1133">Transmembrane helix</keyword>